<dbReference type="SMART" id="SM00382">
    <property type="entry name" value="AAA"/>
    <property type="match status" value="1"/>
</dbReference>
<evidence type="ECO:0000256" key="3">
    <source>
        <dbReference type="ARBA" id="ARBA00023015"/>
    </source>
</evidence>
<dbReference type="InterPro" id="IPR002078">
    <property type="entry name" value="Sigma_54_int"/>
</dbReference>
<evidence type="ECO:0000259" key="7">
    <source>
        <dbReference type="PROSITE" id="PS50112"/>
    </source>
</evidence>
<dbReference type="PROSITE" id="PS50112">
    <property type="entry name" value="PAS"/>
    <property type="match status" value="1"/>
</dbReference>
<dbReference type="Pfam" id="PF02954">
    <property type="entry name" value="HTH_8"/>
    <property type="match status" value="1"/>
</dbReference>
<dbReference type="InterPro" id="IPR027417">
    <property type="entry name" value="P-loop_NTPase"/>
</dbReference>
<keyword evidence="1" id="KW-0547">Nucleotide-binding</keyword>
<dbReference type="RefSeq" id="WP_256312953.1">
    <property type="nucleotide sequence ID" value="NZ_CP172320.1"/>
</dbReference>
<evidence type="ECO:0000256" key="4">
    <source>
        <dbReference type="ARBA" id="ARBA00023125"/>
    </source>
</evidence>
<dbReference type="PANTHER" id="PTHR32071:SF74">
    <property type="entry name" value="TRANSCRIPTIONAL ACTIVATOR ROCR"/>
    <property type="match status" value="1"/>
</dbReference>
<dbReference type="SUPFAM" id="SSF46689">
    <property type="entry name" value="Homeodomain-like"/>
    <property type="match status" value="1"/>
</dbReference>
<keyword evidence="9" id="KW-1185">Reference proteome</keyword>
<dbReference type="InterPro" id="IPR035965">
    <property type="entry name" value="PAS-like_dom_sf"/>
</dbReference>
<dbReference type="Pfam" id="PF25601">
    <property type="entry name" value="AAA_lid_14"/>
    <property type="match status" value="1"/>
</dbReference>
<evidence type="ECO:0000313" key="8">
    <source>
        <dbReference type="EMBL" id="MCQ4925503.1"/>
    </source>
</evidence>
<dbReference type="PROSITE" id="PS00675">
    <property type="entry name" value="SIGMA54_INTERACT_1"/>
    <property type="match status" value="1"/>
</dbReference>
<accession>A0ABT1SG81</accession>
<dbReference type="Pfam" id="PF00158">
    <property type="entry name" value="Sigma54_activat"/>
    <property type="match status" value="1"/>
</dbReference>
<feature type="domain" description="PAS" evidence="7">
    <location>
        <begin position="10"/>
        <end position="50"/>
    </location>
</feature>
<dbReference type="PANTHER" id="PTHR32071">
    <property type="entry name" value="TRANSCRIPTIONAL REGULATORY PROTEIN"/>
    <property type="match status" value="1"/>
</dbReference>
<dbReference type="NCBIfam" id="TIGR00229">
    <property type="entry name" value="sensory_box"/>
    <property type="match status" value="1"/>
</dbReference>
<dbReference type="InterPro" id="IPR025943">
    <property type="entry name" value="Sigma_54_int_dom_ATP-bd_2"/>
</dbReference>
<dbReference type="Gene3D" id="3.40.50.300">
    <property type="entry name" value="P-loop containing nucleotide triphosphate hydrolases"/>
    <property type="match status" value="1"/>
</dbReference>
<proteinExistence type="predicted"/>
<dbReference type="SUPFAM" id="SSF55785">
    <property type="entry name" value="PYP-like sensor domain (PAS domain)"/>
    <property type="match status" value="1"/>
</dbReference>
<dbReference type="InterPro" id="IPR003593">
    <property type="entry name" value="AAA+_ATPase"/>
</dbReference>
<dbReference type="InterPro" id="IPR058031">
    <property type="entry name" value="AAA_lid_NorR"/>
</dbReference>
<evidence type="ECO:0000256" key="5">
    <source>
        <dbReference type="ARBA" id="ARBA00023163"/>
    </source>
</evidence>
<dbReference type="PROSITE" id="PS00688">
    <property type="entry name" value="SIGMA54_INTERACT_3"/>
    <property type="match status" value="1"/>
</dbReference>
<gene>
    <name evidence="8" type="ORF">NE686_20575</name>
</gene>
<dbReference type="InterPro" id="IPR000014">
    <property type="entry name" value="PAS"/>
</dbReference>
<dbReference type="InterPro" id="IPR025944">
    <property type="entry name" value="Sigma_54_int_dom_CS"/>
</dbReference>
<dbReference type="CDD" id="cd00130">
    <property type="entry name" value="PAS"/>
    <property type="match status" value="1"/>
</dbReference>
<feature type="domain" description="Sigma-54 factor interaction" evidence="6">
    <location>
        <begin position="139"/>
        <end position="367"/>
    </location>
</feature>
<dbReference type="InterPro" id="IPR009057">
    <property type="entry name" value="Homeodomain-like_sf"/>
</dbReference>
<dbReference type="CDD" id="cd00009">
    <property type="entry name" value="AAA"/>
    <property type="match status" value="1"/>
</dbReference>
<keyword evidence="5" id="KW-0804">Transcription</keyword>
<keyword evidence="2" id="KW-0067">ATP-binding</keyword>
<organism evidence="8 9">
    <name type="scientific">Tissierella carlieri</name>
    <dbReference type="NCBI Taxonomy" id="689904"/>
    <lineage>
        <taxon>Bacteria</taxon>
        <taxon>Bacillati</taxon>
        <taxon>Bacillota</taxon>
        <taxon>Tissierellia</taxon>
        <taxon>Tissierellales</taxon>
        <taxon>Tissierellaceae</taxon>
        <taxon>Tissierella</taxon>
    </lineage>
</organism>
<protein>
    <submittedName>
        <fullName evidence="8">Sigma 54-interacting transcriptional regulator</fullName>
    </submittedName>
</protein>
<evidence type="ECO:0000256" key="1">
    <source>
        <dbReference type="ARBA" id="ARBA00022741"/>
    </source>
</evidence>
<dbReference type="Gene3D" id="3.30.450.20">
    <property type="entry name" value="PAS domain"/>
    <property type="match status" value="1"/>
</dbReference>
<keyword evidence="3" id="KW-0805">Transcription regulation</keyword>
<dbReference type="Gene3D" id="1.10.8.60">
    <property type="match status" value="1"/>
</dbReference>
<dbReference type="EMBL" id="JANGAC010000023">
    <property type="protein sequence ID" value="MCQ4925503.1"/>
    <property type="molecule type" value="Genomic_DNA"/>
</dbReference>
<dbReference type="PROSITE" id="PS50045">
    <property type="entry name" value="SIGMA54_INTERACT_4"/>
    <property type="match status" value="1"/>
</dbReference>
<evidence type="ECO:0000259" key="6">
    <source>
        <dbReference type="PROSITE" id="PS50045"/>
    </source>
</evidence>
<reference evidence="8 9" key="1">
    <citation type="submission" date="2022-06" db="EMBL/GenBank/DDBJ databases">
        <title>Isolation of gut microbiota from human fecal samples.</title>
        <authorList>
            <person name="Pamer E.G."/>
            <person name="Barat B."/>
            <person name="Waligurski E."/>
            <person name="Medina S."/>
            <person name="Paddock L."/>
            <person name="Mostad J."/>
        </authorList>
    </citation>
    <scope>NUCLEOTIDE SEQUENCE [LARGE SCALE GENOMIC DNA]</scope>
    <source>
        <strain evidence="8 9">DFI.7.95</strain>
    </source>
</reference>
<dbReference type="SUPFAM" id="SSF52540">
    <property type="entry name" value="P-loop containing nucleoside triphosphate hydrolases"/>
    <property type="match status" value="1"/>
</dbReference>
<evidence type="ECO:0000256" key="2">
    <source>
        <dbReference type="ARBA" id="ARBA00022840"/>
    </source>
</evidence>
<dbReference type="InterPro" id="IPR002197">
    <property type="entry name" value="HTH_Fis"/>
</dbReference>
<keyword evidence="4" id="KW-0238">DNA-binding</keyword>
<evidence type="ECO:0000313" key="9">
    <source>
        <dbReference type="Proteomes" id="UP001524478"/>
    </source>
</evidence>
<dbReference type="Proteomes" id="UP001524478">
    <property type="component" value="Unassembled WGS sequence"/>
</dbReference>
<dbReference type="Gene3D" id="1.10.10.60">
    <property type="entry name" value="Homeodomain-like"/>
    <property type="match status" value="1"/>
</dbReference>
<comment type="caution">
    <text evidence="8">The sequence shown here is derived from an EMBL/GenBank/DDBJ whole genome shotgun (WGS) entry which is preliminary data.</text>
</comment>
<dbReference type="PROSITE" id="PS00676">
    <property type="entry name" value="SIGMA54_INTERACT_2"/>
    <property type="match status" value="1"/>
</dbReference>
<dbReference type="InterPro" id="IPR025662">
    <property type="entry name" value="Sigma_54_int_dom_ATP-bd_1"/>
</dbReference>
<name>A0ABT1SG81_9FIRM</name>
<sequence length="449" mass="51380">MINIGSLLNINNYFDSIIITDNRGIIEYYSNMRSDIYDLRQDEIIGKSILEIHPYLTQETSSIMRVLKDGRPIYDQIEYLTTKHGQNITNIYSTLPIVKEGKVVGAIDLARCVNENERQSIILTRSNNEKERLYQLNDIITKSPVMNEIKSKIMRIANTDSSVMIYGETGTGKELIAQSIHSYSYRNSNKFISQNCAAIPSNLLEGILFGTVKGSYTGAENRRGLFEVANGGTLFLDEINSMDINMQSKILKAIEEKKVTRIGGTEPIDTDIRIITALNEQPLSCVEQNTLREDLYYRLNVVQIDIPPLRERSEDITYLTDYFISRYNSKMNKSIIGLSDEVKELFLNYSWPGNIRELRNVIEGAFNIIGSRYIQLRDLPHYLVSQFKNQLLNVELNNQEMSLVEKVESYEKRLLINALVSSETIAEAARKLKLSKQALSYKLSKYNLK</sequence>